<dbReference type="InterPro" id="IPR050356">
    <property type="entry name" value="SulA_CellDiv_inhibitor"/>
</dbReference>
<feature type="compositionally biased region" description="Basic and acidic residues" evidence="3">
    <location>
        <begin position="646"/>
        <end position="664"/>
    </location>
</feature>
<sequence>MTAASPVPRRILSLVLTRLPTDRLIRAERGRSWRSAAPLEPAIPAALGPVAGGGSAAGMTGDRRQEEGHLIETADAVASGATRLARRIGQATWTPPAPAARAARPDPARPPVAVVGRQGSALRLVAVDEVAEARGLAAGLGLADARAMVPDLMVAEADPPGDQALLERIADWCDRYTPLVALDPVAFGMAGPDGLFLEIGGSAHLFGGEAALAADLASRLAAQGFAVRIGIADHAGAAWAAARFGGARIRILAPGTEAAALAPLPLAALRLPAVTVAALDRLGLKTVGAVAELPRAPLARRFGIDLVRRFDQAFGRADEPIVPRRPVPALTAERRFAEPILAVDDVARVIRSLAGHLADPLEARQEGARVLELALFRVDGQVTRLTVGASRPLRDPALVLGLFAEKLKRMGETIDFGFGIETVRLAVTASDRDDPAQIDLAGSAEASADLAHLVDRLGARLGLGRVRRAVPEETHIPEAAAALVPAAAIGVEADAAWTAEPRPEADEAVDRPLRLFERPEPIEAVAAVPEGPPIRFRWRRATYDIARYEGPERIAAEWWRLPLASADSAPGEAPAGQAVATPEAVAAPAVASAETRPGAPSGAARLGFGAPGQATATNPSGAAPPATPPAAGPRQRVPSRTSGELHAAERLVPRGDPRSTDRPVPRGNAGPVDRPVPRGEVSPVDRAVPRGDAPPRDRPAPRPGREDAVAAAAYGPDGRSQEQFMNIPEALPPGTPGLTRDYFRVEDRSGRRFWVFREGLYERETARPHWYLQGLFA</sequence>
<comment type="similarity">
    <text evidence="1">Belongs to the DNA polymerase type-Y family.</text>
</comment>
<dbReference type="SUPFAM" id="SSF56672">
    <property type="entry name" value="DNA/RNA polymerases"/>
    <property type="match status" value="1"/>
</dbReference>
<dbReference type="RefSeq" id="WP_390866909.1">
    <property type="nucleotide sequence ID" value="NZ_JAHHZF010000007.1"/>
</dbReference>
<dbReference type="EMBL" id="JAHHZF010000007">
    <property type="protein sequence ID" value="MBT9290870.1"/>
    <property type="molecule type" value="Genomic_DNA"/>
</dbReference>
<feature type="compositionally biased region" description="Low complexity" evidence="3">
    <location>
        <begin position="614"/>
        <end position="624"/>
    </location>
</feature>
<evidence type="ECO:0000259" key="4">
    <source>
        <dbReference type="Pfam" id="PF00817"/>
    </source>
</evidence>
<feature type="compositionally biased region" description="Basic and acidic residues" evidence="3">
    <location>
        <begin position="687"/>
        <end position="708"/>
    </location>
</feature>
<evidence type="ECO:0000256" key="2">
    <source>
        <dbReference type="ARBA" id="ARBA00022763"/>
    </source>
</evidence>
<dbReference type="Proteomes" id="UP000766595">
    <property type="component" value="Unassembled WGS sequence"/>
</dbReference>
<gene>
    <name evidence="5" type="ORF">KL771_15485</name>
</gene>
<dbReference type="CDD" id="cd03468">
    <property type="entry name" value="PolY_like"/>
    <property type="match status" value="1"/>
</dbReference>
<dbReference type="InterPro" id="IPR043502">
    <property type="entry name" value="DNA/RNA_pol_sf"/>
</dbReference>
<dbReference type="InterPro" id="IPR043128">
    <property type="entry name" value="Rev_trsase/Diguanyl_cyclase"/>
</dbReference>
<evidence type="ECO:0000313" key="6">
    <source>
        <dbReference type="Proteomes" id="UP000766595"/>
    </source>
</evidence>
<dbReference type="GO" id="GO:0006281">
    <property type="term" value="P:DNA repair"/>
    <property type="evidence" value="ECO:0007669"/>
    <property type="project" value="InterPro"/>
</dbReference>
<dbReference type="Gene3D" id="3.30.70.270">
    <property type="match status" value="1"/>
</dbReference>
<evidence type="ECO:0000256" key="1">
    <source>
        <dbReference type="ARBA" id="ARBA00010945"/>
    </source>
</evidence>
<evidence type="ECO:0000313" key="5">
    <source>
        <dbReference type="EMBL" id="MBT9290870.1"/>
    </source>
</evidence>
<dbReference type="AlphaFoldDB" id="A0A947GFQ9"/>
<feature type="domain" description="UmuC" evidence="4">
    <location>
        <begin position="99"/>
        <end position="242"/>
    </location>
</feature>
<protein>
    <submittedName>
        <fullName evidence="5">DNA polymerase Y family protein</fullName>
    </submittedName>
</protein>
<evidence type="ECO:0000256" key="3">
    <source>
        <dbReference type="SAM" id="MobiDB-lite"/>
    </source>
</evidence>
<keyword evidence="2" id="KW-0227">DNA damage</keyword>
<dbReference type="Gene3D" id="3.40.1170.60">
    <property type="match status" value="1"/>
</dbReference>
<reference evidence="5 6" key="1">
    <citation type="submission" date="2021-06" db="EMBL/GenBank/DDBJ databases">
        <authorList>
            <person name="Grouzdev D.S."/>
            <person name="Koziaeva V."/>
        </authorList>
    </citation>
    <scope>NUCLEOTIDE SEQUENCE [LARGE SCALE GENOMIC DNA]</scope>
    <source>
        <strain evidence="5 6">22</strain>
    </source>
</reference>
<feature type="region of interest" description="Disordered" evidence="3">
    <location>
        <begin position="590"/>
        <end position="708"/>
    </location>
</feature>
<dbReference type="PANTHER" id="PTHR35369">
    <property type="entry name" value="BLR3025 PROTEIN-RELATED"/>
    <property type="match status" value="1"/>
</dbReference>
<dbReference type="Pfam" id="PF00817">
    <property type="entry name" value="IMS"/>
    <property type="match status" value="1"/>
</dbReference>
<accession>A0A947GFQ9</accession>
<organism evidence="5 6">
    <name type="scientific">Prosthecodimorpha staleyi</name>
    <dbReference type="NCBI Taxonomy" id="2840188"/>
    <lineage>
        <taxon>Bacteria</taxon>
        <taxon>Pseudomonadati</taxon>
        <taxon>Pseudomonadota</taxon>
        <taxon>Alphaproteobacteria</taxon>
        <taxon>Hyphomicrobiales</taxon>
        <taxon>Ancalomicrobiaceae</taxon>
        <taxon>Prosthecodimorpha</taxon>
    </lineage>
</organism>
<dbReference type="InterPro" id="IPR001126">
    <property type="entry name" value="UmuC"/>
</dbReference>
<dbReference type="PANTHER" id="PTHR35369:SF2">
    <property type="entry name" value="BLR3025 PROTEIN"/>
    <property type="match status" value="1"/>
</dbReference>
<keyword evidence="6" id="KW-1185">Reference proteome</keyword>
<proteinExistence type="inferred from homology"/>
<comment type="caution">
    <text evidence="5">The sequence shown here is derived from an EMBL/GenBank/DDBJ whole genome shotgun (WGS) entry which is preliminary data.</text>
</comment>
<name>A0A947GFQ9_9HYPH</name>